<dbReference type="InterPro" id="IPR038109">
    <property type="entry name" value="DNA_bind_recomb_sf"/>
</dbReference>
<sequence length="226" mass="24889">MGPHDTTSLPATTSRPGNGPRGRRWAHPIASRRASRRETIISEYHAELGRAGQRAQADLVRAGYHLGPVPFGYRALPVPILDGAGRAHLRRRLHRDPVTAPTITLIFHLRACQFRSYALIAHQLITAALTPQGNGTDRSRLWTPDSVRRIVTNPVYMGWQVWGRTSGGRRADPAQWVVCVDAHEPLVSELVFTHAQNLPGAQATFLLPAIRRAGPDIPSQIVAELP</sequence>
<dbReference type="InterPro" id="IPR011109">
    <property type="entry name" value="DNA_bind_recombinase_dom"/>
</dbReference>
<dbReference type="EMBL" id="FAOZ01000008">
    <property type="protein sequence ID" value="CUU56594.1"/>
    <property type="molecule type" value="Genomic_DNA"/>
</dbReference>
<keyword evidence="4" id="KW-1185">Reference proteome</keyword>
<dbReference type="GO" id="GO:0003677">
    <property type="term" value="F:DNA binding"/>
    <property type="evidence" value="ECO:0007669"/>
    <property type="project" value="InterPro"/>
</dbReference>
<dbReference type="PANTHER" id="PTHR30461:SF23">
    <property type="entry name" value="DNA RECOMBINASE-RELATED"/>
    <property type="match status" value="1"/>
</dbReference>
<feature type="domain" description="Recombinase" evidence="2">
    <location>
        <begin position="70"/>
        <end position="205"/>
    </location>
</feature>
<dbReference type="Proteomes" id="UP000198802">
    <property type="component" value="Unassembled WGS sequence"/>
</dbReference>
<accession>A0A0S4QNJ3</accession>
<evidence type="ECO:0000259" key="2">
    <source>
        <dbReference type="PROSITE" id="PS51737"/>
    </source>
</evidence>
<dbReference type="PANTHER" id="PTHR30461">
    <property type="entry name" value="DNA-INVERTASE FROM LAMBDOID PROPHAGE"/>
    <property type="match status" value="1"/>
</dbReference>
<dbReference type="PROSITE" id="PS51737">
    <property type="entry name" value="RECOMBINASE_DNA_BIND"/>
    <property type="match status" value="1"/>
</dbReference>
<dbReference type="GO" id="GO:0000150">
    <property type="term" value="F:DNA strand exchange activity"/>
    <property type="evidence" value="ECO:0007669"/>
    <property type="project" value="InterPro"/>
</dbReference>
<dbReference type="Pfam" id="PF07508">
    <property type="entry name" value="Recombinase"/>
    <property type="match status" value="1"/>
</dbReference>
<reference evidence="4" key="1">
    <citation type="submission" date="2015-11" db="EMBL/GenBank/DDBJ databases">
        <authorList>
            <person name="Varghese N."/>
        </authorList>
    </citation>
    <scope>NUCLEOTIDE SEQUENCE [LARGE SCALE GENOMIC DNA]</scope>
    <source>
        <strain evidence="4">DSM 45899</strain>
    </source>
</reference>
<feature type="compositionally biased region" description="Polar residues" evidence="1">
    <location>
        <begin position="1"/>
        <end position="16"/>
    </location>
</feature>
<name>A0A0S4QNJ3_9ACTN</name>
<dbReference type="InterPro" id="IPR050639">
    <property type="entry name" value="SSR_resolvase"/>
</dbReference>
<feature type="region of interest" description="Disordered" evidence="1">
    <location>
        <begin position="1"/>
        <end position="25"/>
    </location>
</feature>
<evidence type="ECO:0000313" key="4">
    <source>
        <dbReference type="Proteomes" id="UP000198802"/>
    </source>
</evidence>
<organism evidence="3 4">
    <name type="scientific">Parafrankia irregularis</name>
    <dbReference type="NCBI Taxonomy" id="795642"/>
    <lineage>
        <taxon>Bacteria</taxon>
        <taxon>Bacillati</taxon>
        <taxon>Actinomycetota</taxon>
        <taxon>Actinomycetes</taxon>
        <taxon>Frankiales</taxon>
        <taxon>Frankiaceae</taxon>
        <taxon>Parafrankia</taxon>
    </lineage>
</organism>
<dbReference type="Gene3D" id="3.90.1750.20">
    <property type="entry name" value="Putative Large Serine Recombinase, Chain B, Domain 2"/>
    <property type="match status" value="1"/>
</dbReference>
<evidence type="ECO:0000313" key="3">
    <source>
        <dbReference type="EMBL" id="CUU56594.1"/>
    </source>
</evidence>
<dbReference type="AlphaFoldDB" id="A0A0S4QNJ3"/>
<protein>
    <submittedName>
        <fullName evidence="3">Recombinase</fullName>
    </submittedName>
</protein>
<dbReference type="RefSeq" id="WP_091277203.1">
    <property type="nucleotide sequence ID" value="NZ_FAOZ01000008.1"/>
</dbReference>
<evidence type="ECO:0000256" key="1">
    <source>
        <dbReference type="SAM" id="MobiDB-lite"/>
    </source>
</evidence>
<gene>
    <name evidence="3" type="ORF">Ga0074812_108122</name>
</gene>
<proteinExistence type="predicted"/>